<dbReference type="PANTHER" id="PTHR15364">
    <property type="entry name" value="2'-DEOXYNUCLEOSIDE 5'-PHOSPHATE N-HYDROLASE 1"/>
    <property type="match status" value="1"/>
</dbReference>
<dbReference type="Pfam" id="PF05014">
    <property type="entry name" value="Nuc_deoxyrib_tr"/>
    <property type="match status" value="1"/>
</dbReference>
<dbReference type="KEGG" id="eio:H9L01_06340"/>
<accession>A0A7G9RWM4</accession>
<reference evidence="1 2" key="1">
    <citation type="submission" date="2020-08" db="EMBL/GenBank/DDBJ databases">
        <title>Genome sequence of Erysipelothrix inopinata DSM 15511T.</title>
        <authorList>
            <person name="Hyun D.-W."/>
            <person name="Bae J.-W."/>
        </authorList>
    </citation>
    <scope>NUCLEOTIDE SEQUENCE [LARGE SCALE GENOMIC DNA]</scope>
    <source>
        <strain evidence="1 2">DSM 15511</strain>
    </source>
</reference>
<evidence type="ECO:0000313" key="2">
    <source>
        <dbReference type="Proteomes" id="UP000515928"/>
    </source>
</evidence>
<evidence type="ECO:0000313" key="1">
    <source>
        <dbReference type="EMBL" id="QNN59999.1"/>
    </source>
</evidence>
<dbReference type="AlphaFoldDB" id="A0A7G9RWM4"/>
<gene>
    <name evidence="1" type="ORF">H9L01_06340</name>
</gene>
<dbReference type="GO" id="GO:0016740">
    <property type="term" value="F:transferase activity"/>
    <property type="evidence" value="ECO:0007669"/>
    <property type="project" value="UniProtKB-KW"/>
</dbReference>
<dbReference type="InterPro" id="IPR051239">
    <property type="entry name" value="2'-dNMP_N-hydrolase"/>
</dbReference>
<keyword evidence="1" id="KW-0808">Transferase</keyword>
<protein>
    <submittedName>
        <fullName evidence="1">Nucleoside 2-deoxyribosyltransferase</fullName>
    </submittedName>
</protein>
<dbReference type="Gene3D" id="3.40.50.450">
    <property type="match status" value="1"/>
</dbReference>
<keyword evidence="2" id="KW-1185">Reference proteome</keyword>
<dbReference type="GO" id="GO:0009159">
    <property type="term" value="P:deoxyribonucleoside monophosphate catabolic process"/>
    <property type="evidence" value="ECO:0007669"/>
    <property type="project" value="TreeGrafter"/>
</dbReference>
<dbReference type="EMBL" id="CP060715">
    <property type="protein sequence ID" value="QNN59999.1"/>
    <property type="molecule type" value="Genomic_DNA"/>
</dbReference>
<proteinExistence type="predicted"/>
<dbReference type="RefSeq" id="WP_187533132.1">
    <property type="nucleotide sequence ID" value="NZ_CBCSHU010000002.1"/>
</dbReference>
<dbReference type="PANTHER" id="PTHR15364:SF0">
    <property type="entry name" value="2'-DEOXYNUCLEOSIDE 5'-PHOSPHATE N-HYDROLASE 1"/>
    <property type="match status" value="1"/>
</dbReference>
<sequence>MTKKIYFASPLFSNMEFEYNARVVAKIREHYPSLDVYLPQEQGDINDKNSYADSTMIAKADTDALLSSDLLIAVLDGISIDAGVASEIGVAYQAGLPILGLYTDSRQQGSNNKQKLEAIGNLGESQFSYVNLYTVGLCKLAGELVDNEATMIEKIGEVLELNS</sequence>
<dbReference type="SUPFAM" id="SSF52309">
    <property type="entry name" value="N-(deoxy)ribosyltransferase-like"/>
    <property type="match status" value="1"/>
</dbReference>
<name>A0A7G9RWM4_9FIRM</name>
<dbReference type="InterPro" id="IPR007710">
    <property type="entry name" value="Nucleoside_deoxyribTrfase"/>
</dbReference>
<dbReference type="Proteomes" id="UP000515928">
    <property type="component" value="Chromosome"/>
</dbReference>
<dbReference type="GO" id="GO:0070694">
    <property type="term" value="F:5-hydroxymethyl-dUMP N-hydrolase activity"/>
    <property type="evidence" value="ECO:0007669"/>
    <property type="project" value="TreeGrafter"/>
</dbReference>
<organism evidence="1 2">
    <name type="scientific">Erysipelothrix inopinata</name>
    <dbReference type="NCBI Taxonomy" id="225084"/>
    <lineage>
        <taxon>Bacteria</taxon>
        <taxon>Bacillati</taxon>
        <taxon>Bacillota</taxon>
        <taxon>Erysipelotrichia</taxon>
        <taxon>Erysipelotrichales</taxon>
        <taxon>Erysipelotrichaceae</taxon>
        <taxon>Erysipelothrix</taxon>
    </lineage>
</organism>